<dbReference type="AlphaFoldDB" id="R7U2L7"/>
<evidence type="ECO:0000313" key="2">
    <source>
        <dbReference type="EMBL" id="ELT97891.1"/>
    </source>
</evidence>
<dbReference type="Proteomes" id="UP000014760">
    <property type="component" value="Unassembled WGS sequence"/>
</dbReference>
<feature type="region of interest" description="Disordered" evidence="1">
    <location>
        <begin position="1"/>
        <end position="47"/>
    </location>
</feature>
<evidence type="ECO:0000313" key="4">
    <source>
        <dbReference type="Proteomes" id="UP000014760"/>
    </source>
</evidence>
<reference evidence="2 4" key="2">
    <citation type="journal article" date="2013" name="Nature">
        <title>Insights into bilaterian evolution from three spiralian genomes.</title>
        <authorList>
            <person name="Simakov O."/>
            <person name="Marletaz F."/>
            <person name="Cho S.J."/>
            <person name="Edsinger-Gonzales E."/>
            <person name="Havlak P."/>
            <person name="Hellsten U."/>
            <person name="Kuo D.H."/>
            <person name="Larsson T."/>
            <person name="Lv J."/>
            <person name="Arendt D."/>
            <person name="Savage R."/>
            <person name="Osoegawa K."/>
            <person name="de Jong P."/>
            <person name="Grimwood J."/>
            <person name="Chapman J.A."/>
            <person name="Shapiro H."/>
            <person name="Aerts A."/>
            <person name="Otillar R.P."/>
            <person name="Terry A.Y."/>
            <person name="Boore J.L."/>
            <person name="Grigoriev I.V."/>
            <person name="Lindberg D.R."/>
            <person name="Seaver E.C."/>
            <person name="Weisblat D.A."/>
            <person name="Putnam N.H."/>
            <person name="Rokhsar D.S."/>
        </authorList>
    </citation>
    <scope>NUCLEOTIDE SEQUENCE</scope>
    <source>
        <strain evidence="2 4">I ESC-2004</strain>
    </source>
</reference>
<accession>R7U2L7</accession>
<evidence type="ECO:0000313" key="3">
    <source>
        <dbReference type="EnsemblMetazoa" id="CapteP188301"/>
    </source>
</evidence>
<reference evidence="3" key="3">
    <citation type="submission" date="2015-06" db="UniProtKB">
        <authorList>
            <consortium name="EnsemblMetazoa"/>
        </authorList>
    </citation>
    <scope>IDENTIFICATION</scope>
</reference>
<dbReference type="EMBL" id="AMQN01010705">
    <property type="status" value="NOT_ANNOTATED_CDS"/>
    <property type="molecule type" value="Genomic_DNA"/>
</dbReference>
<reference evidence="4" key="1">
    <citation type="submission" date="2012-12" db="EMBL/GenBank/DDBJ databases">
        <authorList>
            <person name="Hellsten U."/>
            <person name="Grimwood J."/>
            <person name="Chapman J.A."/>
            <person name="Shapiro H."/>
            <person name="Aerts A."/>
            <person name="Otillar R.P."/>
            <person name="Terry A.Y."/>
            <person name="Boore J.L."/>
            <person name="Simakov O."/>
            <person name="Marletaz F."/>
            <person name="Cho S.-J."/>
            <person name="Edsinger-Gonzales E."/>
            <person name="Havlak P."/>
            <person name="Kuo D.-H."/>
            <person name="Larsson T."/>
            <person name="Lv J."/>
            <person name="Arendt D."/>
            <person name="Savage R."/>
            <person name="Osoegawa K."/>
            <person name="de Jong P."/>
            <person name="Lindberg D.R."/>
            <person name="Seaver E.C."/>
            <person name="Weisblat D.A."/>
            <person name="Putnam N.H."/>
            <person name="Grigoriev I.V."/>
            <person name="Rokhsar D.S."/>
        </authorList>
    </citation>
    <scope>NUCLEOTIDE SEQUENCE</scope>
    <source>
        <strain evidence="4">I ESC-2004</strain>
    </source>
</reference>
<protein>
    <submittedName>
        <fullName evidence="2 3">Uncharacterized protein</fullName>
    </submittedName>
</protein>
<feature type="region of interest" description="Disordered" evidence="1">
    <location>
        <begin position="89"/>
        <end position="129"/>
    </location>
</feature>
<proteinExistence type="predicted"/>
<sequence>MAYYAPHYPRPSNRHVEMPRQSRSTEYAMDYPPARDMMPFDRSVQRGPRIPTEYQDYAVPKGRHPHPPTRVERELITKEYLEYPDGRTVEIPAGSYTGERQRQSRSPRRLQRTGMDYPPLPPAQYPREPAPVTRYTRERRARSHDRFLEEDYDMRGRYPPGSAVVTSNRVEDYRRVGGVDRPQMSYTDEGRPAYINFGDEEKYQVQSRPMDDMRRFDGVSAPLPARKGFATCIYPKGY</sequence>
<keyword evidence="4" id="KW-1185">Reference proteome</keyword>
<evidence type="ECO:0000256" key="1">
    <source>
        <dbReference type="SAM" id="MobiDB-lite"/>
    </source>
</evidence>
<dbReference type="EnsemblMetazoa" id="CapteT188301">
    <property type="protein sequence ID" value="CapteP188301"/>
    <property type="gene ID" value="CapteG188301"/>
</dbReference>
<dbReference type="HOGENOM" id="CLU_1166798_0_0_1"/>
<organism evidence="2">
    <name type="scientific">Capitella teleta</name>
    <name type="common">Polychaete worm</name>
    <dbReference type="NCBI Taxonomy" id="283909"/>
    <lineage>
        <taxon>Eukaryota</taxon>
        <taxon>Metazoa</taxon>
        <taxon>Spiralia</taxon>
        <taxon>Lophotrochozoa</taxon>
        <taxon>Annelida</taxon>
        <taxon>Polychaeta</taxon>
        <taxon>Sedentaria</taxon>
        <taxon>Scolecida</taxon>
        <taxon>Capitellidae</taxon>
        <taxon>Capitella</taxon>
    </lineage>
</organism>
<gene>
    <name evidence="2" type="ORF">CAPTEDRAFT_188301</name>
</gene>
<dbReference type="EMBL" id="KB308442">
    <property type="protein sequence ID" value="ELT97891.1"/>
    <property type="molecule type" value="Genomic_DNA"/>
</dbReference>
<name>R7U2L7_CAPTE</name>